<name>A0AAV7KAN9_9METZ</name>
<dbReference type="Pfam" id="PF01399">
    <property type="entry name" value="PCI"/>
    <property type="match status" value="1"/>
</dbReference>
<organism evidence="9 10">
    <name type="scientific">Oopsacas minuta</name>
    <dbReference type="NCBI Taxonomy" id="111878"/>
    <lineage>
        <taxon>Eukaryota</taxon>
        <taxon>Metazoa</taxon>
        <taxon>Porifera</taxon>
        <taxon>Hexactinellida</taxon>
        <taxon>Hexasterophora</taxon>
        <taxon>Lyssacinosida</taxon>
        <taxon>Leucopsacidae</taxon>
        <taxon>Oopsacas</taxon>
    </lineage>
</organism>
<dbReference type="EMBL" id="JAKMXF010000111">
    <property type="protein sequence ID" value="KAI6657760.1"/>
    <property type="molecule type" value="Genomic_DNA"/>
</dbReference>
<keyword evidence="7" id="KW-0539">Nucleus</keyword>
<proteinExistence type="inferred from homology"/>
<protein>
    <recommendedName>
        <fullName evidence="4">COP9 signalosome complex subunit 3</fullName>
    </recommendedName>
</protein>
<evidence type="ECO:0000256" key="7">
    <source>
        <dbReference type="ARBA" id="ARBA00023242"/>
    </source>
</evidence>
<evidence type="ECO:0000313" key="9">
    <source>
        <dbReference type="EMBL" id="KAI6657760.1"/>
    </source>
</evidence>
<comment type="subcellular location">
    <subcellularLocation>
        <location evidence="2">Cytoplasm</location>
    </subcellularLocation>
    <subcellularLocation>
        <location evidence="1">Nucleus</location>
    </subcellularLocation>
</comment>
<dbReference type="AlphaFoldDB" id="A0AAV7KAN9"/>
<dbReference type="InterPro" id="IPR000717">
    <property type="entry name" value="PCI_dom"/>
</dbReference>
<dbReference type="GO" id="GO:0005737">
    <property type="term" value="C:cytoplasm"/>
    <property type="evidence" value="ECO:0007669"/>
    <property type="project" value="UniProtKB-SubCell"/>
</dbReference>
<keyword evidence="6" id="KW-0736">Signalosome</keyword>
<dbReference type="Gene3D" id="1.25.40.570">
    <property type="match status" value="1"/>
</dbReference>
<dbReference type="SUPFAM" id="SSF46785">
    <property type="entry name" value="Winged helix' DNA-binding domain"/>
    <property type="match status" value="1"/>
</dbReference>
<dbReference type="PANTHER" id="PTHR10758">
    <property type="entry name" value="26S PROTEASOME NON-ATPASE REGULATORY SUBUNIT 3/COP9 SIGNALOSOME COMPLEX SUBUNIT 3"/>
    <property type="match status" value="1"/>
</dbReference>
<evidence type="ECO:0000256" key="1">
    <source>
        <dbReference type="ARBA" id="ARBA00004123"/>
    </source>
</evidence>
<dbReference type="SMART" id="SM00088">
    <property type="entry name" value="PINT"/>
    <property type="match status" value="1"/>
</dbReference>
<gene>
    <name evidence="9" type="ORF">LOD99_503</name>
</gene>
<dbReference type="InterPro" id="IPR055089">
    <property type="entry name" value="COP9_N"/>
</dbReference>
<feature type="domain" description="PCI" evidence="8">
    <location>
        <begin position="194"/>
        <end position="365"/>
    </location>
</feature>
<dbReference type="PANTHER" id="PTHR10758:SF1">
    <property type="entry name" value="COP9 SIGNALOSOME COMPLEX SUBUNIT 3"/>
    <property type="match status" value="1"/>
</dbReference>
<sequence>MSFDKLVNDVRSMCEQGKYRHVLELFDRSKELTLRFRENPDAAMKQFNPSKHTMGYLLALKFKLEINVGDPEVFLQQMTHLAEVFHLEQARKLVDILAFAFHILTSILVDRKQPQRGLLPLLTAIRRIRETSSHLTSIHADYLCLCLAAKNLPAALSLLDTDILNLNYEGASFDSRSFLLYFYYGGYIYSALKKFSRALYFFEVCLTTPSSAISAIQVEAYKKYVLVSLLLHGKLRSLPKYTSHAIERYIRNITGVYNDLATAYVHDKKPLQEMQIVLQSSREEFVKDQNSGLVKQCFASLVKRSIQRLTKTFITLSLKDLSERVGLEGGPQEAEHYLLQMIEAGEIHASIDQTQGMISFQDEQLIDGQIVVELEKELRDCMFLGEMLKVMNMNLSKDPKYVRKTKSTTSGTGFEDSSIKEILSV</sequence>
<evidence type="ECO:0000256" key="5">
    <source>
        <dbReference type="ARBA" id="ARBA00022490"/>
    </source>
</evidence>
<comment type="caution">
    <text evidence="9">The sequence shown here is derived from an EMBL/GenBank/DDBJ whole genome shotgun (WGS) entry which is preliminary data.</text>
</comment>
<dbReference type="GO" id="GO:0008180">
    <property type="term" value="C:COP9 signalosome"/>
    <property type="evidence" value="ECO:0007669"/>
    <property type="project" value="UniProtKB-KW"/>
</dbReference>
<comment type="similarity">
    <text evidence="3">Belongs to the CSN3 family.</text>
</comment>
<evidence type="ECO:0000256" key="3">
    <source>
        <dbReference type="ARBA" id="ARBA00007084"/>
    </source>
</evidence>
<keyword evidence="10" id="KW-1185">Reference proteome</keyword>
<evidence type="ECO:0000313" key="10">
    <source>
        <dbReference type="Proteomes" id="UP001165289"/>
    </source>
</evidence>
<evidence type="ECO:0000259" key="8">
    <source>
        <dbReference type="PROSITE" id="PS50250"/>
    </source>
</evidence>
<evidence type="ECO:0000256" key="4">
    <source>
        <dbReference type="ARBA" id="ARBA00014878"/>
    </source>
</evidence>
<dbReference type="Pfam" id="PF22788">
    <property type="entry name" value="COP9_hel_rpt"/>
    <property type="match status" value="1"/>
</dbReference>
<dbReference type="PROSITE" id="PS50250">
    <property type="entry name" value="PCI"/>
    <property type="match status" value="1"/>
</dbReference>
<evidence type="ECO:0000256" key="2">
    <source>
        <dbReference type="ARBA" id="ARBA00004496"/>
    </source>
</evidence>
<evidence type="ECO:0000256" key="6">
    <source>
        <dbReference type="ARBA" id="ARBA00022790"/>
    </source>
</evidence>
<keyword evidence="5" id="KW-0963">Cytoplasm</keyword>
<dbReference type="GO" id="GO:0006511">
    <property type="term" value="P:ubiquitin-dependent protein catabolic process"/>
    <property type="evidence" value="ECO:0007669"/>
    <property type="project" value="TreeGrafter"/>
</dbReference>
<reference evidence="9 10" key="1">
    <citation type="journal article" date="2023" name="BMC Biol.">
        <title>The compact genome of the sponge Oopsacas minuta (Hexactinellida) is lacking key metazoan core genes.</title>
        <authorList>
            <person name="Santini S."/>
            <person name="Schenkelaars Q."/>
            <person name="Jourda C."/>
            <person name="Duchesne M."/>
            <person name="Belahbib H."/>
            <person name="Rocher C."/>
            <person name="Selva M."/>
            <person name="Riesgo A."/>
            <person name="Vervoort M."/>
            <person name="Leys S.P."/>
            <person name="Kodjabachian L."/>
            <person name="Le Bivic A."/>
            <person name="Borchiellini C."/>
            <person name="Claverie J.M."/>
            <person name="Renard E."/>
        </authorList>
    </citation>
    <scope>NUCLEOTIDE SEQUENCE [LARGE SCALE GENOMIC DNA]</scope>
    <source>
        <strain evidence="9">SPO-2</strain>
    </source>
</reference>
<dbReference type="Proteomes" id="UP001165289">
    <property type="component" value="Unassembled WGS sequence"/>
</dbReference>
<dbReference type="InterPro" id="IPR036390">
    <property type="entry name" value="WH_DNA-bd_sf"/>
</dbReference>
<dbReference type="InterPro" id="IPR050756">
    <property type="entry name" value="CSN3"/>
</dbReference>
<accession>A0AAV7KAN9</accession>